<dbReference type="InterPro" id="IPR008965">
    <property type="entry name" value="CBM2/CBM3_carb-bd_dom_sf"/>
</dbReference>
<dbReference type="Pfam" id="PF00728">
    <property type="entry name" value="Glyco_hydro_20"/>
    <property type="match status" value="1"/>
</dbReference>
<evidence type="ECO:0000256" key="3">
    <source>
        <dbReference type="ARBA" id="ARBA00012663"/>
    </source>
</evidence>
<dbReference type="SMART" id="SM01081">
    <property type="entry name" value="CHB_HEX"/>
    <property type="match status" value="1"/>
</dbReference>
<feature type="chain" id="PRO_5026678878" description="beta-N-acetylhexosaminidase" evidence="9">
    <location>
        <begin position="20"/>
        <end position="805"/>
    </location>
</feature>
<dbReference type="PANTHER" id="PTHR22600:SF57">
    <property type="entry name" value="BETA-N-ACETYLHEXOSAMINIDASE"/>
    <property type="match status" value="1"/>
</dbReference>
<dbReference type="EC" id="3.2.1.52" evidence="3"/>
<dbReference type="GO" id="GO:0004563">
    <property type="term" value="F:beta-N-acetylhexosaminidase activity"/>
    <property type="evidence" value="ECO:0007669"/>
    <property type="project" value="UniProtKB-EC"/>
</dbReference>
<feature type="active site" description="Proton donor" evidence="8">
    <location>
        <position position="492"/>
    </location>
</feature>
<dbReference type="InterPro" id="IPR025705">
    <property type="entry name" value="Beta_hexosaminidase_sua/sub"/>
</dbReference>
<protein>
    <recommendedName>
        <fullName evidence="3">beta-N-acetylhexosaminidase</fullName>
        <ecNumber evidence="3">3.2.1.52</ecNumber>
    </recommendedName>
    <alternativeName>
        <fullName evidence="6">Beta-N-acetylhexosaminidase</fullName>
    </alternativeName>
    <alternativeName>
        <fullName evidence="7">N-acetyl-beta-glucosaminidase</fullName>
    </alternativeName>
</protein>
<dbReference type="InterPro" id="IPR004867">
    <property type="entry name" value="CHB_C_dom"/>
</dbReference>
<evidence type="ECO:0000256" key="2">
    <source>
        <dbReference type="ARBA" id="ARBA00006285"/>
    </source>
</evidence>
<dbReference type="InterPro" id="IPR015883">
    <property type="entry name" value="Glyco_hydro_20_cat"/>
</dbReference>
<evidence type="ECO:0000313" key="11">
    <source>
        <dbReference type="EMBL" id="MTW11112.1"/>
    </source>
</evidence>
<dbReference type="Proteomes" id="UP000472320">
    <property type="component" value="Unassembled WGS sequence"/>
</dbReference>
<dbReference type="Gene3D" id="3.20.20.80">
    <property type="entry name" value="Glycosidases"/>
    <property type="match status" value="1"/>
</dbReference>
<dbReference type="GO" id="GO:0030247">
    <property type="term" value="F:polysaccharide binding"/>
    <property type="evidence" value="ECO:0007669"/>
    <property type="project" value="InterPro"/>
</dbReference>
<organism evidence="11 12">
    <name type="scientific">Massilia eburnea</name>
    <dbReference type="NCBI Taxonomy" id="1776165"/>
    <lineage>
        <taxon>Bacteria</taxon>
        <taxon>Pseudomonadati</taxon>
        <taxon>Pseudomonadota</taxon>
        <taxon>Betaproteobacteria</taxon>
        <taxon>Burkholderiales</taxon>
        <taxon>Oxalobacteraceae</taxon>
        <taxon>Telluria group</taxon>
        <taxon>Massilia</taxon>
    </lineage>
</organism>
<dbReference type="PANTHER" id="PTHR22600">
    <property type="entry name" value="BETA-HEXOSAMINIDASE"/>
    <property type="match status" value="1"/>
</dbReference>
<dbReference type="Pfam" id="PF03173">
    <property type="entry name" value="CHB_HEX"/>
    <property type="match status" value="1"/>
</dbReference>
<dbReference type="SUPFAM" id="SSF49384">
    <property type="entry name" value="Carbohydrate-binding domain"/>
    <property type="match status" value="1"/>
</dbReference>
<evidence type="ECO:0000256" key="8">
    <source>
        <dbReference type="PIRSR" id="PIRSR625705-1"/>
    </source>
</evidence>
<dbReference type="OrthoDB" id="9763537at2"/>
<dbReference type="Pfam" id="PF03174">
    <property type="entry name" value="CHB_HEX_C"/>
    <property type="match status" value="1"/>
</dbReference>
<gene>
    <name evidence="11" type="ORF">GM658_10905</name>
</gene>
<dbReference type="EMBL" id="WNKX01000007">
    <property type="protein sequence ID" value="MTW11112.1"/>
    <property type="molecule type" value="Genomic_DNA"/>
</dbReference>
<accession>A0A6L6QFG5</accession>
<reference evidence="11 12" key="1">
    <citation type="submission" date="2019-11" db="EMBL/GenBank/DDBJ databases">
        <title>Type strains purchased from KCTC, JCM and DSMZ.</title>
        <authorList>
            <person name="Lu H."/>
        </authorList>
    </citation>
    <scope>NUCLEOTIDE SEQUENCE [LARGE SCALE GENOMIC DNA]</scope>
    <source>
        <strain evidence="11 12">JCM 31587</strain>
    </source>
</reference>
<keyword evidence="12" id="KW-1185">Reference proteome</keyword>
<dbReference type="GO" id="GO:0030203">
    <property type="term" value="P:glycosaminoglycan metabolic process"/>
    <property type="evidence" value="ECO:0007669"/>
    <property type="project" value="TreeGrafter"/>
</dbReference>
<dbReference type="SUPFAM" id="SSF51445">
    <property type="entry name" value="(Trans)glycosidases"/>
    <property type="match status" value="1"/>
</dbReference>
<dbReference type="Gene3D" id="2.60.40.290">
    <property type="match status" value="1"/>
</dbReference>
<dbReference type="GO" id="GO:0016020">
    <property type="term" value="C:membrane"/>
    <property type="evidence" value="ECO:0007669"/>
    <property type="project" value="TreeGrafter"/>
</dbReference>
<dbReference type="RefSeq" id="WP_155454081.1">
    <property type="nucleotide sequence ID" value="NZ_WNKX01000007.1"/>
</dbReference>
<dbReference type="InterPro" id="IPR029018">
    <property type="entry name" value="Hex-like_dom2"/>
</dbReference>
<dbReference type="InterPro" id="IPR013783">
    <property type="entry name" value="Ig-like_fold"/>
</dbReference>
<dbReference type="InterPro" id="IPR014756">
    <property type="entry name" value="Ig_E-set"/>
</dbReference>
<dbReference type="InterPro" id="IPR004866">
    <property type="entry name" value="CHB/HEX_N_dom"/>
</dbReference>
<evidence type="ECO:0000256" key="7">
    <source>
        <dbReference type="ARBA" id="ARBA00033000"/>
    </source>
</evidence>
<evidence type="ECO:0000256" key="4">
    <source>
        <dbReference type="ARBA" id="ARBA00022801"/>
    </source>
</evidence>
<dbReference type="InterPro" id="IPR017853">
    <property type="entry name" value="GH"/>
</dbReference>
<comment type="similarity">
    <text evidence="2">Belongs to the glycosyl hydrolase 20 family.</text>
</comment>
<feature type="signal peptide" evidence="9">
    <location>
        <begin position="1"/>
        <end position="19"/>
    </location>
</feature>
<keyword evidence="9" id="KW-0732">Signal</keyword>
<evidence type="ECO:0000256" key="9">
    <source>
        <dbReference type="SAM" id="SignalP"/>
    </source>
</evidence>
<name>A0A6L6QFG5_9BURK</name>
<feature type="domain" description="Chitobiase/beta-hexosaminidases N-terminal" evidence="10">
    <location>
        <begin position="20"/>
        <end position="160"/>
    </location>
</feature>
<evidence type="ECO:0000256" key="5">
    <source>
        <dbReference type="ARBA" id="ARBA00023295"/>
    </source>
</evidence>
<keyword evidence="5" id="KW-0326">Glycosidase</keyword>
<dbReference type="GO" id="GO:0005975">
    <property type="term" value="P:carbohydrate metabolic process"/>
    <property type="evidence" value="ECO:0007669"/>
    <property type="project" value="InterPro"/>
</dbReference>
<keyword evidence="4 11" id="KW-0378">Hydrolase</keyword>
<evidence type="ECO:0000313" key="12">
    <source>
        <dbReference type="Proteomes" id="UP000472320"/>
    </source>
</evidence>
<proteinExistence type="inferred from homology"/>
<dbReference type="AlphaFoldDB" id="A0A6L6QFG5"/>
<dbReference type="Gene3D" id="2.60.40.10">
    <property type="entry name" value="Immunoglobulins"/>
    <property type="match status" value="1"/>
</dbReference>
<evidence type="ECO:0000256" key="1">
    <source>
        <dbReference type="ARBA" id="ARBA00001231"/>
    </source>
</evidence>
<comment type="caution">
    <text evidence="11">The sequence shown here is derived from an EMBL/GenBank/DDBJ whole genome shotgun (WGS) entry which is preliminary data.</text>
</comment>
<evidence type="ECO:0000259" key="10">
    <source>
        <dbReference type="SMART" id="SM01081"/>
    </source>
</evidence>
<dbReference type="PRINTS" id="PR00738">
    <property type="entry name" value="GLHYDRLASE20"/>
</dbReference>
<dbReference type="Gene3D" id="3.30.379.10">
    <property type="entry name" value="Chitobiase/beta-hexosaminidase domain 2-like"/>
    <property type="match status" value="1"/>
</dbReference>
<sequence>MIFKSTIGLALLCMTASQAAQLQVRWDQQSNKVTMTNLEPAPLPATGWSIYFNCMECATGASQDKVAVEHVAGSLYRLRPQTGFAGLAKGQALEFGSHKSAAMTKIYKAPQGFYLVYDNMPEQAQAIGDLKILPQPDLISPQELYQRNEQADVLPATALPPIFPTPLKLQQGQGTLHLAIAPAIIAAPALKAERTLAESLLRPYWPKGAARLARSSLRLAIGQVEGQASPEAYTLEVDAKGIAITGNSAAGVANGLQSLRDLLPVRPDGRASGPVDLPILSVTDAPRFAYRGFMLDVSRNFQDKESVLRLLDLMARFKLNAFHFHLTDDEGWRLEIAGLPELTGIGAVRGHSNISGVRLQPAYGSGPSPNDKHGSGFYTRADYLEILRYAAARHIEVIPEIEMPGHARAAVQAMEARYRRLKAAGKPGAGQFLLNDLEDRSEYRSAQEYNDNVINPGLESSYTFIEHVVKQVAALHREAGAPLRTLHVGGDELPLGAWEKSPRSQSLIASRNLQGTAGLWNYFYDRVEAILRRQGLAASGWEELGTRAEMAEGKRRQAPNPHFMQRGFKVYVWNNTGNAADLGYRLANAGYDTVLAPATRFYLDMTYNKNPGEPGATWAGATDIDAIYDYVPFDHTKRSGIPAAVQERLTEDGKRHILGLEGALWTETVRTRPEMEYLLLPRLLALAERAWAPEPAWAIEADPVKAEALHRSAWSGFVNVLGQRVLPGLGQVNYRLAPPGLKQEGGKVYANHDLPGVPLHYTSDGSDPSAASPLVQGPIAERGLIKVAAIGHNGRQGWVSRIENN</sequence>
<comment type="catalytic activity">
    <reaction evidence="1">
        <text>Hydrolysis of terminal non-reducing N-acetyl-D-hexosamine residues in N-acetyl-beta-D-hexosaminides.</text>
        <dbReference type="EC" id="3.2.1.52"/>
    </reaction>
</comment>
<evidence type="ECO:0000256" key="6">
    <source>
        <dbReference type="ARBA" id="ARBA00030512"/>
    </source>
</evidence>
<dbReference type="SUPFAM" id="SSF55545">
    <property type="entry name" value="beta-N-acetylhexosaminidase-like domain"/>
    <property type="match status" value="1"/>
</dbReference>
<dbReference type="SUPFAM" id="SSF81296">
    <property type="entry name" value="E set domains"/>
    <property type="match status" value="1"/>
</dbReference>
<dbReference type="InterPro" id="IPR015882">
    <property type="entry name" value="HEX_bac_N"/>
</dbReference>
<dbReference type="InterPro" id="IPR012291">
    <property type="entry name" value="CBM2_carb-bd_dom_sf"/>
</dbReference>
<dbReference type="Pfam" id="PF02838">
    <property type="entry name" value="Glyco_hydro_20b"/>
    <property type="match status" value="1"/>
</dbReference>